<proteinExistence type="predicted"/>
<reference evidence="2 3" key="1">
    <citation type="submission" date="2019-09" db="EMBL/GenBank/DDBJ databases">
        <title>YIM 48816 draft genome.</title>
        <authorList>
            <person name="Jiang L."/>
        </authorList>
    </citation>
    <scope>NUCLEOTIDE SEQUENCE [LARGE SCALE GENOMIC DNA]</scope>
    <source>
        <strain evidence="2 3">YIM 48816</strain>
    </source>
</reference>
<feature type="compositionally biased region" description="Basic and acidic residues" evidence="1">
    <location>
        <begin position="40"/>
        <end position="52"/>
    </location>
</feature>
<evidence type="ECO:0000313" key="2">
    <source>
        <dbReference type="EMBL" id="KAB1080952.1"/>
    </source>
</evidence>
<dbReference type="AlphaFoldDB" id="A0A6L3T2J0"/>
<keyword evidence="3" id="KW-1185">Reference proteome</keyword>
<sequence length="60" mass="6515">MELELAIMLAGALGAIALVVAATPRAKRWDGFAHLLDRARLPTGRSGRDDARPQPNRPRP</sequence>
<name>A0A6L3T2J0_9HYPH</name>
<dbReference type="EMBL" id="VZZK01000003">
    <property type="protein sequence ID" value="KAB1080952.1"/>
    <property type="molecule type" value="Genomic_DNA"/>
</dbReference>
<organism evidence="2 3">
    <name type="scientific">Methylobacterium soli</name>
    <dbReference type="NCBI Taxonomy" id="553447"/>
    <lineage>
        <taxon>Bacteria</taxon>
        <taxon>Pseudomonadati</taxon>
        <taxon>Pseudomonadota</taxon>
        <taxon>Alphaproteobacteria</taxon>
        <taxon>Hyphomicrobiales</taxon>
        <taxon>Methylobacteriaceae</taxon>
        <taxon>Methylobacterium</taxon>
    </lineage>
</organism>
<gene>
    <name evidence="2" type="ORF">F6X53_04550</name>
</gene>
<evidence type="ECO:0000313" key="3">
    <source>
        <dbReference type="Proteomes" id="UP000474159"/>
    </source>
</evidence>
<evidence type="ECO:0000256" key="1">
    <source>
        <dbReference type="SAM" id="MobiDB-lite"/>
    </source>
</evidence>
<dbReference type="Proteomes" id="UP000474159">
    <property type="component" value="Unassembled WGS sequence"/>
</dbReference>
<feature type="region of interest" description="Disordered" evidence="1">
    <location>
        <begin position="40"/>
        <end position="60"/>
    </location>
</feature>
<protein>
    <submittedName>
        <fullName evidence="2">Uncharacterized protein</fullName>
    </submittedName>
</protein>
<accession>A0A6L3T2J0</accession>
<comment type="caution">
    <text evidence="2">The sequence shown here is derived from an EMBL/GenBank/DDBJ whole genome shotgun (WGS) entry which is preliminary data.</text>
</comment>
<dbReference type="RefSeq" id="WP_150997644.1">
    <property type="nucleotide sequence ID" value="NZ_BPQY01000429.1"/>
</dbReference>